<proteinExistence type="predicted"/>
<comment type="caution">
    <text evidence="1">The sequence shown here is derived from an EMBL/GenBank/DDBJ whole genome shotgun (WGS) entry which is preliminary data.</text>
</comment>
<evidence type="ECO:0000313" key="2">
    <source>
        <dbReference type="Proteomes" id="UP000031802"/>
    </source>
</evidence>
<dbReference type="PATRIC" id="fig|1229276.3.peg.3540"/>
<keyword evidence="2" id="KW-1185">Reference proteome</keyword>
<organism evidence="1 2">
    <name type="scientific">Sphingobacterium deserti</name>
    <dbReference type="NCBI Taxonomy" id="1229276"/>
    <lineage>
        <taxon>Bacteria</taxon>
        <taxon>Pseudomonadati</taxon>
        <taxon>Bacteroidota</taxon>
        <taxon>Sphingobacteriia</taxon>
        <taxon>Sphingobacteriales</taxon>
        <taxon>Sphingobacteriaceae</taxon>
        <taxon>Sphingobacterium</taxon>
    </lineage>
</organism>
<sequence>MTRYFSETILKYRNIHFLCFGYVLMQTEGSDKHDSRHMHRPVGFKGSIWHDEDYIFRAVHELYRPSLQNINWNRNLGDIDLERDAESEYQSGKSI</sequence>
<protein>
    <submittedName>
        <fullName evidence="1">Uncharacterized protein</fullName>
    </submittedName>
</protein>
<gene>
    <name evidence="1" type="ORF">DI53_3426</name>
</gene>
<evidence type="ECO:0000313" key="1">
    <source>
        <dbReference type="EMBL" id="KGE12687.1"/>
    </source>
</evidence>
<reference evidence="1 2" key="2">
    <citation type="journal article" date="2015" name="PLoS ONE">
        <title>Whole-Genome Optical Mapping and Finished Genome Sequence of Sphingobacterium deserti sp. nov., a New Species Isolated from the Western Desert of China.</title>
        <authorList>
            <person name="Teng C."/>
            <person name="Zhou Z."/>
            <person name="Molnar I."/>
            <person name="Li X."/>
            <person name="Tang R."/>
            <person name="Chen M."/>
            <person name="Wang L."/>
            <person name="Su S."/>
            <person name="Zhang W."/>
            <person name="Lin M."/>
        </authorList>
    </citation>
    <scope>NUCLEOTIDE SEQUENCE [LARGE SCALE GENOMIC DNA]</scope>
    <source>
        <strain evidence="2">ACCC05744</strain>
    </source>
</reference>
<dbReference type="Proteomes" id="UP000031802">
    <property type="component" value="Unassembled WGS sequence"/>
</dbReference>
<dbReference type="EMBL" id="JJMU01000065">
    <property type="protein sequence ID" value="KGE12687.1"/>
    <property type="molecule type" value="Genomic_DNA"/>
</dbReference>
<dbReference type="AlphaFoldDB" id="A0A0B8SYX5"/>
<accession>A0A0B8SYX5</accession>
<name>A0A0B8SYX5_9SPHI</name>
<reference evidence="2" key="1">
    <citation type="submission" date="2014-04" db="EMBL/GenBank/DDBJ databases">
        <title>Whole-Genome optical mapping and complete genome sequence of Sphingobacterium deserti sp. nov., a new spaces isolated from desert in the west of China.</title>
        <authorList>
            <person name="Teng C."/>
            <person name="Zhou Z."/>
            <person name="Li X."/>
            <person name="Chen M."/>
            <person name="Lin M."/>
            <person name="Wang L."/>
            <person name="Su S."/>
            <person name="Zhang C."/>
            <person name="Zhang W."/>
        </authorList>
    </citation>
    <scope>NUCLEOTIDE SEQUENCE [LARGE SCALE GENOMIC DNA]</scope>
    <source>
        <strain evidence="2">ACCC05744</strain>
    </source>
</reference>